<feature type="compositionally biased region" description="Basic and acidic residues" evidence="1">
    <location>
        <begin position="23"/>
        <end position="40"/>
    </location>
</feature>
<gene>
    <name evidence="2" type="ORF">NDU88_008880</name>
</gene>
<keyword evidence="3" id="KW-1185">Reference proteome</keyword>
<dbReference type="EMBL" id="JANPWB010000009">
    <property type="protein sequence ID" value="KAJ1156156.1"/>
    <property type="molecule type" value="Genomic_DNA"/>
</dbReference>
<reference evidence="2" key="1">
    <citation type="journal article" date="2022" name="bioRxiv">
        <title>Sequencing and chromosome-scale assembly of the giantPleurodeles waltlgenome.</title>
        <authorList>
            <person name="Brown T."/>
            <person name="Elewa A."/>
            <person name="Iarovenko S."/>
            <person name="Subramanian E."/>
            <person name="Araus A.J."/>
            <person name="Petzold A."/>
            <person name="Susuki M."/>
            <person name="Suzuki K.-i.T."/>
            <person name="Hayashi T."/>
            <person name="Toyoda A."/>
            <person name="Oliveira C."/>
            <person name="Osipova E."/>
            <person name="Leigh N.D."/>
            <person name="Simon A."/>
            <person name="Yun M.H."/>
        </authorList>
    </citation>
    <scope>NUCLEOTIDE SEQUENCE</scope>
    <source>
        <strain evidence="2">20211129_DDA</strain>
        <tissue evidence="2">Liver</tissue>
    </source>
</reference>
<feature type="compositionally biased region" description="Basic and acidic residues" evidence="1">
    <location>
        <begin position="74"/>
        <end position="83"/>
    </location>
</feature>
<dbReference type="Proteomes" id="UP001066276">
    <property type="component" value="Chromosome 5"/>
</dbReference>
<organism evidence="2 3">
    <name type="scientific">Pleurodeles waltl</name>
    <name type="common">Iberian ribbed newt</name>
    <dbReference type="NCBI Taxonomy" id="8319"/>
    <lineage>
        <taxon>Eukaryota</taxon>
        <taxon>Metazoa</taxon>
        <taxon>Chordata</taxon>
        <taxon>Craniata</taxon>
        <taxon>Vertebrata</taxon>
        <taxon>Euteleostomi</taxon>
        <taxon>Amphibia</taxon>
        <taxon>Batrachia</taxon>
        <taxon>Caudata</taxon>
        <taxon>Salamandroidea</taxon>
        <taxon>Salamandridae</taxon>
        <taxon>Pleurodelinae</taxon>
        <taxon>Pleurodeles</taxon>
    </lineage>
</organism>
<comment type="caution">
    <text evidence="2">The sequence shown here is derived from an EMBL/GenBank/DDBJ whole genome shotgun (WGS) entry which is preliminary data.</text>
</comment>
<dbReference type="AlphaFoldDB" id="A0AAV7RTQ3"/>
<name>A0AAV7RTQ3_PLEWA</name>
<feature type="compositionally biased region" description="Basic and acidic residues" evidence="1">
    <location>
        <begin position="48"/>
        <end position="58"/>
    </location>
</feature>
<evidence type="ECO:0000256" key="1">
    <source>
        <dbReference type="SAM" id="MobiDB-lite"/>
    </source>
</evidence>
<evidence type="ECO:0000313" key="2">
    <source>
        <dbReference type="EMBL" id="KAJ1156156.1"/>
    </source>
</evidence>
<proteinExistence type="predicted"/>
<sequence>MTSEFRTGNREEGVVKRSASASGEEKIGEEKSGERKSDEKESCEEERGEQKSDEEFGERFLPSRGEEDVEAAVGEEKNQEDIKIQGNEYKTIRE</sequence>
<accession>A0AAV7RTQ3</accession>
<feature type="region of interest" description="Disordered" evidence="1">
    <location>
        <begin position="1"/>
        <end position="94"/>
    </location>
</feature>
<evidence type="ECO:0000313" key="3">
    <source>
        <dbReference type="Proteomes" id="UP001066276"/>
    </source>
</evidence>
<protein>
    <submittedName>
        <fullName evidence="2">Uncharacterized protein</fullName>
    </submittedName>
</protein>